<keyword evidence="7 9" id="KW-0472">Membrane</keyword>
<evidence type="ECO:0000256" key="3">
    <source>
        <dbReference type="ARBA" id="ARBA00022692"/>
    </source>
</evidence>
<sequence>MRRRTRRTDDQGMTKRVQESRKSPVTAESAVEPPTVGRSATCLSDHALEAAGGGRVDAAVGGRVDAVDVSRHVGGRQILQELSMSVEPGELVAIAGGSGAGKSTLLEILAGLQPSSAGEVRHDGVVRGARVSADSRIGYVPQDDIIHLEMPLRRTLRYAARLRLPAGTSAAEADRIVDETMQDLDLADRAEVPVRALSGGQRKRASIAVELLTRPRLFFLDEPTSGLDPSTAADVMRLLHRLSRRGVTVVLTTHEPAGIDRCDRVVFLARDGHLAFTGSPAEARRYFGVADLAEVYDRLAREHTPQIWAQRFAAIGEKSDARPSPAPPPLPATRSDDERPGMVRQWWLLTRRNVDVLLRNRLTLAVLLGSPVLVTAMMATLFQRGAFDPRSAADLGPAQIVFWIAFAGFFFGLTYGLLQIVGEMAVFRQERLAGLSVGAYVASKVTALLPVLAGVSALLLGVLRALGRLPAVGWHVYAFLFVTIVIEATSALVLGLLASAAVSNAAQAALALPMLCFPQVLFGGAIVPVDEMAVPGRLMSLGLSNRHAFEALGRDLDLDRYSATVPAMSAYGDTFRGGTGGSLVALASFAVVLTLATVWVLDRRSRPGASRR</sequence>
<dbReference type="InterPro" id="IPR050352">
    <property type="entry name" value="ABCG_transporters"/>
</dbReference>
<dbReference type="Pfam" id="PF01061">
    <property type="entry name" value="ABC2_membrane"/>
    <property type="match status" value="1"/>
</dbReference>
<evidence type="ECO:0000313" key="12">
    <source>
        <dbReference type="Proteomes" id="UP000662986"/>
    </source>
</evidence>
<evidence type="ECO:0000256" key="6">
    <source>
        <dbReference type="ARBA" id="ARBA00022989"/>
    </source>
</evidence>
<feature type="transmembrane region" description="Helical" evidence="9">
    <location>
        <begin position="474"/>
        <end position="497"/>
    </location>
</feature>
<keyword evidence="4" id="KW-0547">Nucleotide-binding</keyword>
<keyword evidence="6 9" id="KW-1133">Transmembrane helix</keyword>
<dbReference type="InterPro" id="IPR003439">
    <property type="entry name" value="ABC_transporter-like_ATP-bd"/>
</dbReference>
<evidence type="ECO:0000256" key="1">
    <source>
        <dbReference type="ARBA" id="ARBA00004141"/>
    </source>
</evidence>
<feature type="compositionally biased region" description="Basic and acidic residues" evidence="8">
    <location>
        <begin position="7"/>
        <end position="22"/>
    </location>
</feature>
<reference evidence="11 12" key="2">
    <citation type="journal article" date="2022" name="Arch. Microbiol.">
        <title>Rhodococcus pseudokoreensis sp. nov. isolated from the rhizosphere of young M26 apple rootstocks.</title>
        <authorList>
            <person name="Kampfer P."/>
            <person name="Glaeser S.P."/>
            <person name="Blom J."/>
            <person name="Wolf J."/>
            <person name="Benning S."/>
            <person name="Schloter M."/>
            <person name="Neumann-Schaal M."/>
        </authorList>
    </citation>
    <scope>NUCLEOTIDE SEQUENCE [LARGE SCALE GENOMIC DNA]</scope>
    <source>
        <strain evidence="11 12">R79</strain>
    </source>
</reference>
<dbReference type="SUPFAM" id="SSF52540">
    <property type="entry name" value="P-loop containing nucleoside triphosphate hydrolases"/>
    <property type="match status" value="1"/>
</dbReference>
<feature type="region of interest" description="Disordered" evidence="8">
    <location>
        <begin position="1"/>
        <end position="38"/>
    </location>
</feature>
<feature type="transmembrane region" description="Helical" evidence="9">
    <location>
        <begin position="439"/>
        <end position="462"/>
    </location>
</feature>
<dbReference type="GO" id="GO:0005524">
    <property type="term" value="F:ATP binding"/>
    <property type="evidence" value="ECO:0007669"/>
    <property type="project" value="UniProtKB-KW"/>
</dbReference>
<dbReference type="Pfam" id="PF00005">
    <property type="entry name" value="ABC_tran"/>
    <property type="match status" value="1"/>
</dbReference>
<reference evidence="11 12" key="1">
    <citation type="journal article" date="2021" name="Microbiol. Resour. Announc.">
        <title>Complete Genome Sequences of Two Rhodococcus sp. Strains with Large and Linear Chromosomes, Isolated from Apple Rhizosphere.</title>
        <authorList>
            <person name="Benning S."/>
            <person name="Brugnone N."/>
            <person name="Siani R."/>
            <person name="Kublik S."/>
            <person name="Schloter M."/>
            <person name="Rad V."/>
        </authorList>
    </citation>
    <scope>NUCLEOTIDE SEQUENCE [LARGE SCALE GENOMIC DNA]</scope>
    <source>
        <strain evidence="11 12">R79</strain>
    </source>
</reference>
<comment type="subcellular location">
    <subcellularLocation>
        <location evidence="1">Membrane</location>
        <topology evidence="1">Multi-pass membrane protein</topology>
    </subcellularLocation>
</comment>
<feature type="transmembrane region" description="Helical" evidence="9">
    <location>
        <begin position="583"/>
        <end position="602"/>
    </location>
</feature>
<dbReference type="Proteomes" id="UP000662986">
    <property type="component" value="Chromosome"/>
</dbReference>
<protein>
    <submittedName>
        <fullName evidence="11">ATP-binding cassette domain-containing protein</fullName>
    </submittedName>
</protein>
<gene>
    <name evidence="11" type="ORF">JWS13_06935</name>
</gene>
<dbReference type="Gene3D" id="3.40.50.300">
    <property type="entry name" value="P-loop containing nucleotide triphosphate hydrolases"/>
    <property type="match status" value="1"/>
</dbReference>
<dbReference type="PROSITE" id="PS50893">
    <property type="entry name" value="ABC_TRANSPORTER_2"/>
    <property type="match status" value="1"/>
</dbReference>
<dbReference type="EMBL" id="CP070619">
    <property type="protein sequence ID" value="QSE88371.1"/>
    <property type="molecule type" value="Genomic_DNA"/>
</dbReference>
<name>A0A974ZS98_9NOCA</name>
<keyword evidence="3 9" id="KW-0812">Transmembrane</keyword>
<evidence type="ECO:0000256" key="7">
    <source>
        <dbReference type="ARBA" id="ARBA00023136"/>
    </source>
</evidence>
<keyword evidence="12" id="KW-1185">Reference proteome</keyword>
<feature type="transmembrane region" description="Helical" evidence="9">
    <location>
        <begin position="509"/>
        <end position="529"/>
    </location>
</feature>
<evidence type="ECO:0000259" key="10">
    <source>
        <dbReference type="PROSITE" id="PS50893"/>
    </source>
</evidence>
<evidence type="ECO:0000313" key="11">
    <source>
        <dbReference type="EMBL" id="QSE88371.1"/>
    </source>
</evidence>
<dbReference type="SMART" id="SM00382">
    <property type="entry name" value="AAA"/>
    <property type="match status" value="1"/>
</dbReference>
<keyword evidence="5 11" id="KW-0067">ATP-binding</keyword>
<dbReference type="PANTHER" id="PTHR48041:SF139">
    <property type="entry name" value="PROTEIN SCARLET"/>
    <property type="match status" value="1"/>
</dbReference>
<evidence type="ECO:0000256" key="2">
    <source>
        <dbReference type="ARBA" id="ARBA00022448"/>
    </source>
</evidence>
<keyword evidence="2" id="KW-0813">Transport</keyword>
<dbReference type="PROSITE" id="PS00211">
    <property type="entry name" value="ABC_TRANSPORTER_1"/>
    <property type="match status" value="1"/>
</dbReference>
<feature type="domain" description="ABC transporter" evidence="10">
    <location>
        <begin position="64"/>
        <end position="296"/>
    </location>
</feature>
<feature type="region of interest" description="Disordered" evidence="8">
    <location>
        <begin position="318"/>
        <end position="337"/>
    </location>
</feature>
<dbReference type="PANTHER" id="PTHR48041">
    <property type="entry name" value="ABC TRANSPORTER G FAMILY MEMBER 28"/>
    <property type="match status" value="1"/>
</dbReference>
<dbReference type="InterPro" id="IPR017871">
    <property type="entry name" value="ABC_transporter-like_CS"/>
</dbReference>
<organism evidence="11 12">
    <name type="scientific">Rhodococcus pseudokoreensis</name>
    <dbReference type="NCBI Taxonomy" id="2811421"/>
    <lineage>
        <taxon>Bacteria</taxon>
        <taxon>Bacillati</taxon>
        <taxon>Actinomycetota</taxon>
        <taxon>Actinomycetes</taxon>
        <taxon>Mycobacteriales</taxon>
        <taxon>Nocardiaceae</taxon>
        <taxon>Rhodococcus</taxon>
    </lineage>
</organism>
<evidence type="ECO:0000256" key="5">
    <source>
        <dbReference type="ARBA" id="ARBA00022840"/>
    </source>
</evidence>
<evidence type="ECO:0000256" key="8">
    <source>
        <dbReference type="SAM" id="MobiDB-lite"/>
    </source>
</evidence>
<accession>A0A974ZS98</accession>
<evidence type="ECO:0000256" key="9">
    <source>
        <dbReference type="SAM" id="Phobius"/>
    </source>
</evidence>
<dbReference type="InterPro" id="IPR013525">
    <property type="entry name" value="ABC2_TM"/>
</dbReference>
<dbReference type="InterPro" id="IPR003593">
    <property type="entry name" value="AAA+_ATPase"/>
</dbReference>
<evidence type="ECO:0000256" key="4">
    <source>
        <dbReference type="ARBA" id="ARBA00022741"/>
    </source>
</evidence>
<feature type="transmembrane region" description="Helical" evidence="9">
    <location>
        <begin position="362"/>
        <end position="380"/>
    </location>
</feature>
<dbReference type="InterPro" id="IPR027417">
    <property type="entry name" value="P-loop_NTPase"/>
</dbReference>
<proteinExistence type="predicted"/>
<feature type="transmembrane region" description="Helical" evidence="9">
    <location>
        <begin position="400"/>
        <end position="418"/>
    </location>
</feature>